<dbReference type="EMBL" id="ML995488">
    <property type="protein sequence ID" value="KAF2141155.1"/>
    <property type="molecule type" value="Genomic_DNA"/>
</dbReference>
<accession>A0A6A6BCY6</accession>
<dbReference type="AlphaFoldDB" id="A0A6A6BCY6"/>
<dbReference type="GeneID" id="54301730"/>
<sequence length="197" mass="21279">MADAWAEEALALLLEGRISPQQTAEAVASAYDARLKSGNTDTCELWSTYGGAIDTLGTSSRALDLLADTIVALSALPDVRDAAGVPIEENGRVFWRHVPETSFWMGEMFAPLAPRDIHCDNFEEQMLSLTRATDFGARCLSALDRAPPPPDGHQPQGPRNGLRSLAIEALFEACEDQPDGGEFAVLLARMRVPVAAR</sequence>
<evidence type="ECO:0000313" key="2">
    <source>
        <dbReference type="Proteomes" id="UP000799438"/>
    </source>
</evidence>
<protein>
    <submittedName>
        <fullName evidence="1">Uncharacterized protein</fullName>
    </submittedName>
</protein>
<dbReference type="RefSeq" id="XP_033396868.1">
    <property type="nucleotide sequence ID" value="XM_033544234.1"/>
</dbReference>
<proteinExistence type="predicted"/>
<name>A0A6A6BCY6_9PEZI</name>
<dbReference type="Proteomes" id="UP000799438">
    <property type="component" value="Unassembled WGS sequence"/>
</dbReference>
<dbReference type="OrthoDB" id="3350591at2759"/>
<organism evidence="1 2">
    <name type="scientific">Aplosporella prunicola CBS 121167</name>
    <dbReference type="NCBI Taxonomy" id="1176127"/>
    <lineage>
        <taxon>Eukaryota</taxon>
        <taxon>Fungi</taxon>
        <taxon>Dikarya</taxon>
        <taxon>Ascomycota</taxon>
        <taxon>Pezizomycotina</taxon>
        <taxon>Dothideomycetes</taxon>
        <taxon>Dothideomycetes incertae sedis</taxon>
        <taxon>Botryosphaeriales</taxon>
        <taxon>Aplosporellaceae</taxon>
        <taxon>Aplosporella</taxon>
    </lineage>
</organism>
<keyword evidence="2" id="KW-1185">Reference proteome</keyword>
<evidence type="ECO:0000313" key="1">
    <source>
        <dbReference type="EMBL" id="KAF2141155.1"/>
    </source>
</evidence>
<reference evidence="1" key="1">
    <citation type="journal article" date="2020" name="Stud. Mycol.">
        <title>101 Dothideomycetes genomes: a test case for predicting lifestyles and emergence of pathogens.</title>
        <authorList>
            <person name="Haridas S."/>
            <person name="Albert R."/>
            <person name="Binder M."/>
            <person name="Bloem J."/>
            <person name="Labutti K."/>
            <person name="Salamov A."/>
            <person name="Andreopoulos B."/>
            <person name="Baker S."/>
            <person name="Barry K."/>
            <person name="Bills G."/>
            <person name="Bluhm B."/>
            <person name="Cannon C."/>
            <person name="Castanera R."/>
            <person name="Culley D."/>
            <person name="Daum C."/>
            <person name="Ezra D."/>
            <person name="Gonzalez J."/>
            <person name="Henrissat B."/>
            <person name="Kuo A."/>
            <person name="Liang C."/>
            <person name="Lipzen A."/>
            <person name="Lutzoni F."/>
            <person name="Magnuson J."/>
            <person name="Mondo S."/>
            <person name="Nolan M."/>
            <person name="Ohm R."/>
            <person name="Pangilinan J."/>
            <person name="Park H.-J."/>
            <person name="Ramirez L."/>
            <person name="Alfaro M."/>
            <person name="Sun H."/>
            <person name="Tritt A."/>
            <person name="Yoshinaga Y."/>
            <person name="Zwiers L.-H."/>
            <person name="Turgeon B."/>
            <person name="Goodwin S."/>
            <person name="Spatafora J."/>
            <person name="Crous P."/>
            <person name="Grigoriev I."/>
        </authorList>
    </citation>
    <scope>NUCLEOTIDE SEQUENCE</scope>
    <source>
        <strain evidence="1">CBS 121167</strain>
    </source>
</reference>
<gene>
    <name evidence="1" type="ORF">K452DRAFT_319381</name>
</gene>